<dbReference type="InterPro" id="IPR020904">
    <property type="entry name" value="Sc_DH/Rdtase_CS"/>
</dbReference>
<dbReference type="PANTHER" id="PTHR43180:SF28">
    <property type="entry name" value="NAD(P)-BINDING ROSSMANN-FOLD SUPERFAMILY PROTEIN"/>
    <property type="match status" value="1"/>
</dbReference>
<dbReference type="OrthoDB" id="286404at2"/>
<dbReference type="FunFam" id="3.40.50.720:FF:000084">
    <property type="entry name" value="Short-chain dehydrogenase reductase"/>
    <property type="match status" value="1"/>
</dbReference>
<proteinExistence type="inferred from homology"/>
<dbReference type="AlphaFoldDB" id="A0A0D8B9N5"/>
<evidence type="ECO:0000256" key="1">
    <source>
        <dbReference type="ARBA" id="ARBA00006484"/>
    </source>
</evidence>
<gene>
    <name evidence="6" type="ORF">FF36_04669</name>
</gene>
<dbReference type="PATRIC" id="fig|1502723.3.peg.4627"/>
<protein>
    <submittedName>
        <fullName evidence="6">Uncharacterized protein</fullName>
    </submittedName>
</protein>
<dbReference type="PANTHER" id="PTHR43180">
    <property type="entry name" value="3-OXOACYL-(ACYL-CARRIER-PROTEIN) REDUCTASE (AFU_ORTHOLOGUE AFUA_6G11210)"/>
    <property type="match status" value="1"/>
</dbReference>
<dbReference type="RefSeq" id="WP_044887191.1">
    <property type="nucleotide sequence ID" value="NZ_JYFN01000046.1"/>
</dbReference>
<keyword evidence="4" id="KW-0443">Lipid metabolism</keyword>
<keyword evidence="7" id="KW-1185">Reference proteome</keyword>
<dbReference type="Pfam" id="PF13561">
    <property type="entry name" value="adh_short_C2"/>
    <property type="match status" value="1"/>
</dbReference>
<reference evidence="6 7" key="2">
    <citation type="journal article" date="2016" name="Genome Announc.">
        <title>Permanent Draft Genome Sequences for Two Variants of Frankia sp. Strain CpI1, the First Frankia Strain Isolated from Root Nodules of Comptonia peregrina.</title>
        <authorList>
            <person name="Oshone R."/>
            <person name="Hurst S.G.IV."/>
            <person name="Abebe-Akele F."/>
            <person name="Simpson S."/>
            <person name="Morris K."/>
            <person name="Thomas W.K."/>
            <person name="Tisa L.S."/>
        </authorList>
    </citation>
    <scope>NUCLEOTIDE SEQUENCE [LARGE SCALE GENOMIC DNA]</scope>
    <source>
        <strain evidence="7">CpI1-S</strain>
    </source>
</reference>
<comment type="caution">
    <text evidence="6">The sequence shown here is derived from an EMBL/GenBank/DDBJ whole genome shotgun (WGS) entry which is preliminary data.</text>
</comment>
<dbReference type="PRINTS" id="PR00081">
    <property type="entry name" value="GDHRDH"/>
</dbReference>
<keyword evidence="5" id="KW-0753">Steroid metabolism</keyword>
<dbReference type="InterPro" id="IPR002347">
    <property type="entry name" value="SDR_fam"/>
</dbReference>
<dbReference type="GO" id="GO:0016491">
    <property type="term" value="F:oxidoreductase activity"/>
    <property type="evidence" value="ECO:0007669"/>
    <property type="project" value="UniProtKB-KW"/>
</dbReference>
<dbReference type="InterPro" id="IPR036291">
    <property type="entry name" value="NAD(P)-bd_dom_sf"/>
</dbReference>
<sequence>MPDNLVGKTAIVTGGSSGIGLASVEAFVAEGAHVVIGDIQDERGRAAAERLGDAALYVHADVSDDDQVANLVDTAVRHFGGLDIMFNNASGAGDQAGFVDLEPDGLDRSLRLIVGSAVSGHRHAARVFIEQGRGGSIITTSSGSGLRGGLGQPSYTIGKHAVIGVVRHAAAELGRHGIRSNAICPGITMTPVMGMGIARDRRPAFMEHLAEALRDEQPAGRVGQPEDIAAAVVFLASDLSRFVNGVILPVDGGADAVSLGRYSEITTAVRADFGGR</sequence>
<evidence type="ECO:0000256" key="2">
    <source>
        <dbReference type="ARBA" id="ARBA00023002"/>
    </source>
</evidence>
<evidence type="ECO:0000313" key="6">
    <source>
        <dbReference type="EMBL" id="KJE20988.1"/>
    </source>
</evidence>
<reference evidence="7" key="1">
    <citation type="submission" date="2015-02" db="EMBL/GenBank/DDBJ databases">
        <title>Draft Genome of Frankia sp. CpI1-S.</title>
        <authorList>
            <person name="Oshone R.T."/>
            <person name="Ngom M."/>
            <person name="Ghodhbane-Gtari F."/>
            <person name="Gtari M."/>
            <person name="Morris K."/>
            <person name="Thomas K."/>
            <person name="Sen A."/>
            <person name="Tisa L.S."/>
        </authorList>
    </citation>
    <scope>NUCLEOTIDE SEQUENCE [LARGE SCALE GENOMIC DNA]</scope>
    <source>
        <strain evidence="7">CpI1-S</strain>
    </source>
</reference>
<dbReference type="PROSITE" id="PS00061">
    <property type="entry name" value="ADH_SHORT"/>
    <property type="match status" value="1"/>
</dbReference>
<dbReference type="Proteomes" id="UP000032545">
    <property type="component" value="Unassembled WGS sequence"/>
</dbReference>
<keyword evidence="3" id="KW-0520">NAD</keyword>
<evidence type="ECO:0000313" key="7">
    <source>
        <dbReference type="Proteomes" id="UP000032545"/>
    </source>
</evidence>
<accession>A0A0D8B9N5</accession>
<keyword evidence="2" id="KW-0560">Oxidoreductase</keyword>
<evidence type="ECO:0000256" key="3">
    <source>
        <dbReference type="ARBA" id="ARBA00023027"/>
    </source>
</evidence>
<comment type="similarity">
    <text evidence="1">Belongs to the short-chain dehydrogenases/reductases (SDR) family.</text>
</comment>
<dbReference type="EMBL" id="JYFN01000046">
    <property type="protein sequence ID" value="KJE20988.1"/>
    <property type="molecule type" value="Genomic_DNA"/>
</dbReference>
<evidence type="ECO:0000256" key="4">
    <source>
        <dbReference type="ARBA" id="ARBA00023098"/>
    </source>
</evidence>
<evidence type="ECO:0000256" key="5">
    <source>
        <dbReference type="ARBA" id="ARBA00023221"/>
    </source>
</evidence>
<name>A0A0D8B9N5_9ACTN</name>
<organism evidence="6 7">
    <name type="scientific">Frankia torreyi</name>
    <dbReference type="NCBI Taxonomy" id="1856"/>
    <lineage>
        <taxon>Bacteria</taxon>
        <taxon>Bacillati</taxon>
        <taxon>Actinomycetota</taxon>
        <taxon>Actinomycetes</taxon>
        <taxon>Frankiales</taxon>
        <taxon>Frankiaceae</taxon>
        <taxon>Frankia</taxon>
    </lineage>
</organism>
<dbReference type="SUPFAM" id="SSF51735">
    <property type="entry name" value="NAD(P)-binding Rossmann-fold domains"/>
    <property type="match status" value="1"/>
</dbReference>
<dbReference type="Gene3D" id="3.40.50.720">
    <property type="entry name" value="NAD(P)-binding Rossmann-like Domain"/>
    <property type="match status" value="1"/>
</dbReference>
<dbReference type="GO" id="GO:0008202">
    <property type="term" value="P:steroid metabolic process"/>
    <property type="evidence" value="ECO:0007669"/>
    <property type="project" value="UniProtKB-KW"/>
</dbReference>